<dbReference type="AlphaFoldDB" id="A0A5B7FYL1"/>
<protein>
    <submittedName>
        <fullName evidence="2">Uncharacterized protein</fullName>
    </submittedName>
</protein>
<evidence type="ECO:0000313" key="2">
    <source>
        <dbReference type="EMBL" id="MPC49938.1"/>
    </source>
</evidence>
<accession>A0A5B7FYL1</accession>
<sequence>MSAWTSSVDRPWHASIVTRLIIFHCAIRQRSSARCRTLDLTSHLRVRQRCQGDGKKREAPPVPPSAPHLP</sequence>
<evidence type="ECO:0000256" key="1">
    <source>
        <dbReference type="SAM" id="MobiDB-lite"/>
    </source>
</evidence>
<name>A0A5B7FYL1_PORTR</name>
<feature type="region of interest" description="Disordered" evidence="1">
    <location>
        <begin position="47"/>
        <end position="70"/>
    </location>
</feature>
<feature type="compositionally biased region" description="Basic and acidic residues" evidence="1">
    <location>
        <begin position="50"/>
        <end position="59"/>
    </location>
</feature>
<reference evidence="2 3" key="1">
    <citation type="submission" date="2019-05" db="EMBL/GenBank/DDBJ databases">
        <title>Another draft genome of Portunus trituberculatus and its Hox gene families provides insights of decapod evolution.</title>
        <authorList>
            <person name="Jeong J.-H."/>
            <person name="Song I."/>
            <person name="Kim S."/>
            <person name="Choi T."/>
            <person name="Kim D."/>
            <person name="Ryu S."/>
            <person name="Kim W."/>
        </authorList>
    </citation>
    <scope>NUCLEOTIDE SEQUENCE [LARGE SCALE GENOMIC DNA]</scope>
    <source>
        <tissue evidence="2">Muscle</tissue>
    </source>
</reference>
<dbReference type="EMBL" id="VSRR010009190">
    <property type="protein sequence ID" value="MPC49938.1"/>
    <property type="molecule type" value="Genomic_DNA"/>
</dbReference>
<proteinExistence type="predicted"/>
<gene>
    <name evidence="2" type="ORF">E2C01_043753</name>
</gene>
<keyword evidence="3" id="KW-1185">Reference proteome</keyword>
<dbReference type="Proteomes" id="UP000324222">
    <property type="component" value="Unassembled WGS sequence"/>
</dbReference>
<comment type="caution">
    <text evidence="2">The sequence shown here is derived from an EMBL/GenBank/DDBJ whole genome shotgun (WGS) entry which is preliminary data.</text>
</comment>
<evidence type="ECO:0000313" key="3">
    <source>
        <dbReference type="Proteomes" id="UP000324222"/>
    </source>
</evidence>
<feature type="compositionally biased region" description="Pro residues" evidence="1">
    <location>
        <begin position="60"/>
        <end position="70"/>
    </location>
</feature>
<organism evidence="2 3">
    <name type="scientific">Portunus trituberculatus</name>
    <name type="common">Swimming crab</name>
    <name type="synonym">Neptunus trituberculatus</name>
    <dbReference type="NCBI Taxonomy" id="210409"/>
    <lineage>
        <taxon>Eukaryota</taxon>
        <taxon>Metazoa</taxon>
        <taxon>Ecdysozoa</taxon>
        <taxon>Arthropoda</taxon>
        <taxon>Crustacea</taxon>
        <taxon>Multicrustacea</taxon>
        <taxon>Malacostraca</taxon>
        <taxon>Eumalacostraca</taxon>
        <taxon>Eucarida</taxon>
        <taxon>Decapoda</taxon>
        <taxon>Pleocyemata</taxon>
        <taxon>Brachyura</taxon>
        <taxon>Eubrachyura</taxon>
        <taxon>Portunoidea</taxon>
        <taxon>Portunidae</taxon>
        <taxon>Portuninae</taxon>
        <taxon>Portunus</taxon>
    </lineage>
</organism>